<comment type="caution">
    <text evidence="2">The sequence shown here is derived from an EMBL/GenBank/DDBJ whole genome shotgun (WGS) entry which is preliminary data.</text>
</comment>
<evidence type="ECO:0000313" key="2">
    <source>
        <dbReference type="EMBL" id="GLY70903.1"/>
    </source>
</evidence>
<dbReference type="EMBL" id="BSTI01000028">
    <property type="protein sequence ID" value="GLY70903.1"/>
    <property type="molecule type" value="Genomic_DNA"/>
</dbReference>
<proteinExistence type="predicted"/>
<evidence type="ECO:0000256" key="1">
    <source>
        <dbReference type="SAM" id="MobiDB-lite"/>
    </source>
</evidence>
<gene>
    <name evidence="2" type="ORF">Atai01_75220</name>
</gene>
<feature type="region of interest" description="Disordered" evidence="1">
    <location>
        <begin position="92"/>
        <end position="132"/>
    </location>
</feature>
<dbReference type="AlphaFoldDB" id="A0A9W6R8M9"/>
<name>A0A9W6R8M9_9PSEU</name>
<organism evidence="2 3">
    <name type="scientific">Amycolatopsis taiwanensis</name>
    <dbReference type="NCBI Taxonomy" id="342230"/>
    <lineage>
        <taxon>Bacteria</taxon>
        <taxon>Bacillati</taxon>
        <taxon>Actinomycetota</taxon>
        <taxon>Actinomycetes</taxon>
        <taxon>Pseudonocardiales</taxon>
        <taxon>Pseudonocardiaceae</taxon>
        <taxon>Amycolatopsis</taxon>
    </lineage>
</organism>
<protein>
    <submittedName>
        <fullName evidence="2">Uncharacterized protein</fullName>
    </submittedName>
</protein>
<feature type="compositionally biased region" description="Basic and acidic residues" evidence="1">
    <location>
        <begin position="92"/>
        <end position="112"/>
    </location>
</feature>
<dbReference type="Proteomes" id="UP001165136">
    <property type="component" value="Unassembled WGS sequence"/>
</dbReference>
<reference evidence="2" key="1">
    <citation type="submission" date="2023-03" db="EMBL/GenBank/DDBJ databases">
        <title>Amycolatopsis taiwanensis NBRC 103393.</title>
        <authorList>
            <person name="Ichikawa N."/>
            <person name="Sato H."/>
            <person name="Tonouchi N."/>
        </authorList>
    </citation>
    <scope>NUCLEOTIDE SEQUENCE</scope>
    <source>
        <strain evidence="2">NBRC 103393</strain>
    </source>
</reference>
<accession>A0A9W6R8M9</accession>
<keyword evidence="3" id="KW-1185">Reference proteome</keyword>
<evidence type="ECO:0000313" key="3">
    <source>
        <dbReference type="Proteomes" id="UP001165136"/>
    </source>
</evidence>
<sequence length="330" mass="35937">MTTPVGGNHNSKCATAKRHACACSGCGGSLHGWEGWVGLAKGSTGERQAKRRGIEETWAKYYKLGSKRSNAHVRGAVTDFARLELAGWLASRDTDKPSDLSRSKSESRRGDEGPAGTATAVPGEPIDKTGVEPAINQDSSAVDLPRPSPIKQVETLAQAMTAETVRRKILTELAIVSPDATEAARQLANHGWCDLFLGLVQVVEKYKTTIDKIPEWGKRIVKQALRDSSIQAKRPMLTDRVIDMVVDNVWSALKGAATGEFPLLGFIDSKATIRSLRILAVFSCPAPEDHDEVREHALKPLADEVAGILTEKTKEWLAKLFKEWMTGEAE</sequence>